<evidence type="ECO:0000313" key="1">
    <source>
        <dbReference type="EMBL" id="QOS23459.1"/>
    </source>
</evidence>
<reference evidence="1" key="1">
    <citation type="submission" date="2020-08" db="EMBL/GenBank/DDBJ databases">
        <title>Genetic structure, function and evolution of capsule biosynthesis loci in Vibrio parahaemolyticus.</title>
        <authorList>
            <person name="Li L."/>
            <person name="Bian S."/>
        </authorList>
    </citation>
    <scope>NUCLEOTIDE SEQUENCE</scope>
    <source>
        <strain evidence="1">VP371</strain>
    </source>
</reference>
<gene>
    <name evidence="1" type="ORF">VP371_00026</name>
</gene>
<evidence type="ECO:0008006" key="2">
    <source>
        <dbReference type="Google" id="ProtNLM"/>
    </source>
</evidence>
<accession>A0A7M1W8Y9</accession>
<dbReference type="AlphaFoldDB" id="A0A7M1W8Y9"/>
<dbReference type="EMBL" id="MT898242">
    <property type="protein sequence ID" value="QOS23459.1"/>
    <property type="molecule type" value="Genomic_DNA"/>
</dbReference>
<sequence>MVSKPKFKESIHEKSTTIAIDLAKHSFQVCKLHGSSDEFNKAFTRDKLKAWLIQQPPTIVVMEA</sequence>
<protein>
    <recommendedName>
        <fullName evidence="2">IS110 family transposase</fullName>
    </recommendedName>
</protein>
<name>A0A7M1W8Y9_VIBPH</name>
<organism evidence="1">
    <name type="scientific">Vibrio parahaemolyticus</name>
    <dbReference type="NCBI Taxonomy" id="670"/>
    <lineage>
        <taxon>Bacteria</taxon>
        <taxon>Pseudomonadati</taxon>
        <taxon>Pseudomonadota</taxon>
        <taxon>Gammaproteobacteria</taxon>
        <taxon>Vibrionales</taxon>
        <taxon>Vibrionaceae</taxon>
        <taxon>Vibrio</taxon>
    </lineage>
</organism>
<proteinExistence type="predicted"/>